<evidence type="ECO:0000313" key="8">
    <source>
        <dbReference type="EMBL" id="KAF4070537.1"/>
    </source>
</evidence>
<evidence type="ECO:0000256" key="1">
    <source>
        <dbReference type="ARBA" id="ARBA00022723"/>
    </source>
</evidence>
<dbReference type="PROSITE" id="PS51065">
    <property type="entry name" value="NHR"/>
    <property type="match status" value="1"/>
</dbReference>
<dbReference type="GO" id="GO:0005769">
    <property type="term" value="C:early endosome"/>
    <property type="evidence" value="ECO:0007669"/>
    <property type="project" value="TreeGrafter"/>
</dbReference>
<protein>
    <recommendedName>
        <fullName evidence="10">E3 ubiquitin-protein ligase NEURL3</fullName>
    </recommendedName>
</protein>
<evidence type="ECO:0008006" key="10">
    <source>
        <dbReference type="Google" id="ProtNLM"/>
    </source>
</evidence>
<feature type="domain" description="NHR" evidence="7">
    <location>
        <begin position="75"/>
        <end position="230"/>
    </location>
</feature>
<evidence type="ECO:0000259" key="6">
    <source>
        <dbReference type="PROSITE" id="PS50089"/>
    </source>
</evidence>
<sequence>MARKAKGSEKASFCTLPKSAPKFSATEENCGFGQISEELLQRLMDRNSLRLNPPHFQRNAVTRRSCTCGKSCLGPITFHPEVKGQHVKLSEADRRATRNPLSFRHGVTFSSRPLCVGEKVRMRVERSIAAWHGALRLGFTTVPPGSGPVCALAIPDLTDRQGFWAFPVPVNYASPRTELTFWVTRTGYLRIQTDNGFDHKEEMSQMDTSKPIWAMIDVYGQTTSVLFLGSEKKTFFRTRRSCSVPTISATVQNCGYDQIPEELLVKMKNRNSLDENSSFFPGSDDNDELCVVCYSETASVHLDCGHSCLCSRCAERVICDFGTCPLCRQCIRS</sequence>
<dbReference type="Gene3D" id="2.60.120.920">
    <property type="match status" value="1"/>
</dbReference>
<dbReference type="InterPro" id="IPR001841">
    <property type="entry name" value="Znf_RING"/>
</dbReference>
<reference evidence="8 9" key="1">
    <citation type="submission" date="2020-02" db="EMBL/GenBank/DDBJ databases">
        <title>A chromosome-scale genome assembly of the black bullhead catfish (Ameiurus melas).</title>
        <authorList>
            <person name="Wen M."/>
            <person name="Zham M."/>
            <person name="Cabau C."/>
            <person name="Klopp C."/>
            <person name="Donnadieu C."/>
            <person name="Roques C."/>
            <person name="Bouchez O."/>
            <person name="Lampietro C."/>
            <person name="Jouanno E."/>
            <person name="Herpin A."/>
            <person name="Louis A."/>
            <person name="Berthelot C."/>
            <person name="Parey E."/>
            <person name="Roest-Crollius H."/>
            <person name="Braasch I."/>
            <person name="Postlethwait J."/>
            <person name="Robinson-Rechavi M."/>
            <person name="Echchiki A."/>
            <person name="Begum T."/>
            <person name="Montfort J."/>
            <person name="Schartl M."/>
            <person name="Bobe J."/>
            <person name="Guiguen Y."/>
        </authorList>
    </citation>
    <scope>NUCLEOTIDE SEQUENCE [LARGE SCALE GENOMIC DNA]</scope>
    <source>
        <strain evidence="8">M_S1</strain>
        <tissue evidence="8">Blood</tissue>
    </source>
</reference>
<name>A0A7J5ZLT5_AMEME</name>
<dbReference type="InterPro" id="IPR043136">
    <property type="entry name" value="B30.2/SPRY_sf"/>
</dbReference>
<keyword evidence="4" id="KW-0862">Zinc</keyword>
<dbReference type="GO" id="GO:0061630">
    <property type="term" value="F:ubiquitin protein ligase activity"/>
    <property type="evidence" value="ECO:0007669"/>
    <property type="project" value="TreeGrafter"/>
</dbReference>
<dbReference type="Pfam" id="PF07177">
    <property type="entry name" value="Neuralized"/>
    <property type="match status" value="1"/>
</dbReference>
<evidence type="ECO:0000259" key="7">
    <source>
        <dbReference type="PROSITE" id="PS51065"/>
    </source>
</evidence>
<dbReference type="AlphaFoldDB" id="A0A7J5ZLT5"/>
<dbReference type="InterPro" id="IPR013083">
    <property type="entry name" value="Znf_RING/FYVE/PHD"/>
</dbReference>
<gene>
    <name evidence="8" type="ORF">AMELA_G00286570</name>
</gene>
<dbReference type="InterPro" id="IPR006573">
    <property type="entry name" value="NHR_dom"/>
</dbReference>
<dbReference type="SMART" id="SM00588">
    <property type="entry name" value="NEUZ"/>
    <property type="match status" value="1"/>
</dbReference>
<evidence type="ECO:0000313" key="9">
    <source>
        <dbReference type="Proteomes" id="UP000593565"/>
    </source>
</evidence>
<dbReference type="Proteomes" id="UP000593565">
    <property type="component" value="Unassembled WGS sequence"/>
</dbReference>
<proteinExistence type="predicted"/>
<comment type="caution">
    <text evidence="8">The sequence shown here is derived from an EMBL/GenBank/DDBJ whole genome shotgun (WGS) entry which is preliminary data.</text>
</comment>
<keyword evidence="2" id="KW-0677">Repeat</keyword>
<evidence type="ECO:0000256" key="4">
    <source>
        <dbReference type="ARBA" id="ARBA00022833"/>
    </source>
</evidence>
<dbReference type="GO" id="GO:0008270">
    <property type="term" value="F:zinc ion binding"/>
    <property type="evidence" value="ECO:0007669"/>
    <property type="project" value="UniProtKB-KW"/>
</dbReference>
<dbReference type="PANTHER" id="PTHR12429:SF36">
    <property type="entry name" value="E3 UBIQUITIN-PROTEIN LIGASE NEURL3"/>
    <property type="match status" value="1"/>
</dbReference>
<evidence type="ECO:0000256" key="2">
    <source>
        <dbReference type="ARBA" id="ARBA00022737"/>
    </source>
</evidence>
<accession>A0A7J5ZLT5</accession>
<organism evidence="8 9">
    <name type="scientific">Ameiurus melas</name>
    <name type="common">Black bullhead</name>
    <name type="synonym">Silurus melas</name>
    <dbReference type="NCBI Taxonomy" id="219545"/>
    <lineage>
        <taxon>Eukaryota</taxon>
        <taxon>Metazoa</taxon>
        <taxon>Chordata</taxon>
        <taxon>Craniata</taxon>
        <taxon>Vertebrata</taxon>
        <taxon>Euteleostomi</taxon>
        <taxon>Actinopterygii</taxon>
        <taxon>Neopterygii</taxon>
        <taxon>Teleostei</taxon>
        <taxon>Ostariophysi</taxon>
        <taxon>Siluriformes</taxon>
        <taxon>Ictaluridae</taxon>
        <taxon>Ameiurus</taxon>
    </lineage>
</organism>
<keyword evidence="9" id="KW-1185">Reference proteome</keyword>
<evidence type="ECO:0000256" key="5">
    <source>
        <dbReference type="PROSITE-ProRule" id="PRU00175"/>
    </source>
</evidence>
<dbReference type="FunFam" id="2.60.120.920:FF:000005">
    <property type="entry name" value="Putative E3 ubiquitin-protein ligase NEURL1B"/>
    <property type="match status" value="1"/>
</dbReference>
<dbReference type="EMBL" id="JAAGNN010000029">
    <property type="protein sequence ID" value="KAF4070537.1"/>
    <property type="molecule type" value="Genomic_DNA"/>
</dbReference>
<evidence type="ECO:0000256" key="3">
    <source>
        <dbReference type="ARBA" id="ARBA00022771"/>
    </source>
</evidence>
<dbReference type="PANTHER" id="PTHR12429">
    <property type="entry name" value="NEURALIZED"/>
    <property type="match status" value="1"/>
</dbReference>
<keyword evidence="3 5" id="KW-0863">Zinc-finger</keyword>
<dbReference type="GO" id="GO:0070086">
    <property type="term" value="P:ubiquitin-dependent endocytosis"/>
    <property type="evidence" value="ECO:0007669"/>
    <property type="project" value="TreeGrafter"/>
</dbReference>
<dbReference type="InterPro" id="IPR037962">
    <property type="entry name" value="Neuralized"/>
</dbReference>
<feature type="domain" description="RING-type" evidence="6">
    <location>
        <begin position="290"/>
        <end position="328"/>
    </location>
</feature>
<dbReference type="PROSITE" id="PS50089">
    <property type="entry name" value="ZF_RING_2"/>
    <property type="match status" value="1"/>
</dbReference>
<dbReference type="Pfam" id="PF13920">
    <property type="entry name" value="zf-C3HC4_3"/>
    <property type="match status" value="1"/>
</dbReference>
<dbReference type="Gene3D" id="3.30.40.10">
    <property type="entry name" value="Zinc/RING finger domain, C3HC4 (zinc finger)"/>
    <property type="match status" value="1"/>
</dbReference>
<dbReference type="SUPFAM" id="SSF57850">
    <property type="entry name" value="RING/U-box"/>
    <property type="match status" value="1"/>
</dbReference>
<keyword evidence="1" id="KW-0479">Metal-binding</keyword>